<evidence type="ECO:0000256" key="3">
    <source>
        <dbReference type="ARBA" id="ARBA00021315"/>
    </source>
</evidence>
<evidence type="ECO:0000256" key="10">
    <source>
        <dbReference type="SAM" id="Coils"/>
    </source>
</evidence>
<sequence length="552" mass="59546">MLTELSVENFALVERVRLRFGAGLNLLTGETGAGKSILLDALGMVLGERTSSDSVRHGAEKARVEAVFTVSSSDPRLAPALESTGIETEDGLLILSRELSASGKSSARINGRPVTVATLKAIGDALVDIHGQHEHQSLMQVERHVDLLDAWCGGEIQRLKDAVSGAWDAYAAARAEREALLREARERARNLDLYSYQRDEIDAAALVAGEEEEAQAEKLRLGSAERLHGASAAAYAALQGGALDGLSQAVREIERALKFDDGLGSLLEILNTALYAADDAMREVRAYRDSVEFNPERLSQIEDRLDTLKTLKRKYGEDIPAILAYRDEIGQKLTTLENAEERLAELEALEKATFAEVERYAAALTKARKKATEPFAKGIQTELKDLAMAATRFAVSVEPREHGPGGADAVEFLISPNPGEPLKPLAKIASGGELSRVMLALKSVMSKHVAPPTLVFDEIDTGIGGRTATTLAQKLHTLSQAAQTLCITHLPQIAARGDAHFFIEKRTEKGRTTVSVLPLDGEARVQELARMLGGNGSETVLAHAREMLQPGG</sequence>
<feature type="coiled-coil region" evidence="10">
    <location>
        <begin position="329"/>
        <end position="356"/>
    </location>
</feature>
<evidence type="ECO:0000256" key="4">
    <source>
        <dbReference type="ARBA" id="ARBA00022741"/>
    </source>
</evidence>
<dbReference type="NCBIfam" id="NF008121">
    <property type="entry name" value="PRK10869.1"/>
    <property type="match status" value="1"/>
</dbReference>
<name>A0A7W9W6W6_ARMRO</name>
<dbReference type="PANTHER" id="PTHR11059">
    <property type="entry name" value="DNA REPAIR PROTEIN RECN"/>
    <property type="match status" value="1"/>
</dbReference>
<dbReference type="Pfam" id="PF02463">
    <property type="entry name" value="SMC_N"/>
    <property type="match status" value="1"/>
</dbReference>
<accession>A0A7W9W6W6</accession>
<dbReference type="FunFam" id="3.40.50.300:FF:000356">
    <property type="entry name" value="DNA repair protein RecN"/>
    <property type="match status" value="1"/>
</dbReference>
<dbReference type="EMBL" id="JACHGW010000002">
    <property type="protein sequence ID" value="MBB6051018.1"/>
    <property type="molecule type" value="Genomic_DNA"/>
</dbReference>
<organism evidence="12 13">
    <name type="scientific">Armatimonas rosea</name>
    <dbReference type="NCBI Taxonomy" id="685828"/>
    <lineage>
        <taxon>Bacteria</taxon>
        <taxon>Bacillati</taxon>
        <taxon>Armatimonadota</taxon>
        <taxon>Armatimonadia</taxon>
        <taxon>Armatimonadales</taxon>
        <taxon>Armatimonadaceae</taxon>
        <taxon>Armatimonas</taxon>
    </lineage>
</organism>
<evidence type="ECO:0000256" key="2">
    <source>
        <dbReference type="ARBA" id="ARBA00009441"/>
    </source>
</evidence>
<reference evidence="12 13" key="1">
    <citation type="submission" date="2020-08" db="EMBL/GenBank/DDBJ databases">
        <title>Genomic Encyclopedia of Type Strains, Phase IV (KMG-IV): sequencing the most valuable type-strain genomes for metagenomic binning, comparative biology and taxonomic classification.</title>
        <authorList>
            <person name="Goeker M."/>
        </authorList>
    </citation>
    <scope>NUCLEOTIDE SEQUENCE [LARGE SCALE GENOMIC DNA]</scope>
    <source>
        <strain evidence="12 13">DSM 23562</strain>
    </source>
</reference>
<keyword evidence="6" id="KW-0067">ATP-binding</keyword>
<dbReference type="GO" id="GO:0006281">
    <property type="term" value="P:DNA repair"/>
    <property type="evidence" value="ECO:0007669"/>
    <property type="project" value="UniProtKB-KW"/>
</dbReference>
<evidence type="ECO:0000256" key="7">
    <source>
        <dbReference type="ARBA" id="ARBA00023204"/>
    </source>
</evidence>
<dbReference type="GO" id="GO:0009432">
    <property type="term" value="P:SOS response"/>
    <property type="evidence" value="ECO:0007669"/>
    <property type="project" value="TreeGrafter"/>
</dbReference>
<dbReference type="InterPro" id="IPR004604">
    <property type="entry name" value="DNA_recomb/repair_RecN"/>
</dbReference>
<evidence type="ECO:0000256" key="9">
    <source>
        <dbReference type="PIRNR" id="PIRNR003128"/>
    </source>
</evidence>
<dbReference type="Proteomes" id="UP000520814">
    <property type="component" value="Unassembled WGS sequence"/>
</dbReference>
<dbReference type="AlphaFoldDB" id="A0A7W9W6W6"/>
<feature type="domain" description="RecF/RecN/SMC N-terminal" evidence="11">
    <location>
        <begin position="1"/>
        <end position="505"/>
    </location>
</feature>
<evidence type="ECO:0000259" key="11">
    <source>
        <dbReference type="Pfam" id="PF02463"/>
    </source>
</evidence>
<dbReference type="GO" id="GO:0006310">
    <property type="term" value="P:DNA recombination"/>
    <property type="evidence" value="ECO:0007669"/>
    <property type="project" value="InterPro"/>
</dbReference>
<evidence type="ECO:0000256" key="5">
    <source>
        <dbReference type="ARBA" id="ARBA00022763"/>
    </source>
</evidence>
<dbReference type="GO" id="GO:0005524">
    <property type="term" value="F:ATP binding"/>
    <property type="evidence" value="ECO:0007669"/>
    <property type="project" value="UniProtKB-KW"/>
</dbReference>
<keyword evidence="4" id="KW-0547">Nucleotide-binding</keyword>
<keyword evidence="5 9" id="KW-0227">DNA damage</keyword>
<comment type="caution">
    <text evidence="12">The sequence shown here is derived from an EMBL/GenBank/DDBJ whole genome shotgun (WGS) entry which is preliminary data.</text>
</comment>
<evidence type="ECO:0000256" key="8">
    <source>
        <dbReference type="ARBA" id="ARBA00033408"/>
    </source>
</evidence>
<keyword evidence="7 9" id="KW-0234">DNA repair</keyword>
<dbReference type="GO" id="GO:0043590">
    <property type="term" value="C:bacterial nucleoid"/>
    <property type="evidence" value="ECO:0007669"/>
    <property type="project" value="TreeGrafter"/>
</dbReference>
<evidence type="ECO:0000256" key="1">
    <source>
        <dbReference type="ARBA" id="ARBA00003618"/>
    </source>
</evidence>
<dbReference type="CDD" id="cd03241">
    <property type="entry name" value="ABC_RecN"/>
    <property type="match status" value="2"/>
</dbReference>
<comment type="function">
    <text evidence="1 9">May be involved in recombinational repair of damaged DNA.</text>
</comment>
<dbReference type="RefSeq" id="WP_184197043.1">
    <property type="nucleotide sequence ID" value="NZ_JACHGW010000002.1"/>
</dbReference>
<comment type="similarity">
    <text evidence="2 9">Belongs to the RecN family.</text>
</comment>
<dbReference type="SUPFAM" id="SSF52540">
    <property type="entry name" value="P-loop containing nucleoside triphosphate hydrolases"/>
    <property type="match status" value="2"/>
</dbReference>
<dbReference type="FunFam" id="3.40.50.300:FF:000319">
    <property type="entry name" value="DNA repair protein RecN"/>
    <property type="match status" value="1"/>
</dbReference>
<proteinExistence type="inferred from homology"/>
<evidence type="ECO:0000313" key="13">
    <source>
        <dbReference type="Proteomes" id="UP000520814"/>
    </source>
</evidence>
<keyword evidence="10" id="KW-0175">Coiled coil</keyword>
<protein>
    <recommendedName>
        <fullName evidence="3 9">DNA repair protein RecN</fullName>
    </recommendedName>
    <alternativeName>
        <fullName evidence="8 9">Recombination protein N</fullName>
    </alternativeName>
</protein>
<dbReference type="Gene3D" id="3.40.50.300">
    <property type="entry name" value="P-loop containing nucleotide triphosphate hydrolases"/>
    <property type="match status" value="2"/>
</dbReference>
<evidence type="ECO:0000256" key="6">
    <source>
        <dbReference type="ARBA" id="ARBA00022840"/>
    </source>
</evidence>
<evidence type="ECO:0000313" key="12">
    <source>
        <dbReference type="EMBL" id="MBB6051018.1"/>
    </source>
</evidence>
<dbReference type="NCBIfam" id="TIGR00634">
    <property type="entry name" value="recN"/>
    <property type="match status" value="1"/>
</dbReference>
<dbReference type="InterPro" id="IPR003395">
    <property type="entry name" value="RecF/RecN/SMC_N"/>
</dbReference>
<dbReference type="PIRSF" id="PIRSF003128">
    <property type="entry name" value="RecN"/>
    <property type="match status" value="1"/>
</dbReference>
<gene>
    <name evidence="12" type="ORF">HNQ39_002809</name>
</gene>
<dbReference type="InterPro" id="IPR027417">
    <property type="entry name" value="P-loop_NTPase"/>
</dbReference>
<dbReference type="PANTHER" id="PTHR11059:SF0">
    <property type="entry name" value="DNA REPAIR PROTEIN RECN"/>
    <property type="match status" value="1"/>
</dbReference>
<keyword evidence="13" id="KW-1185">Reference proteome</keyword>